<dbReference type="OrthoDB" id="433738at2759"/>
<reference evidence="2" key="1">
    <citation type="submission" date="2014-04" db="EMBL/GenBank/DDBJ databases">
        <title>Evolutionary Origins and Diversification of the Mycorrhizal Mutualists.</title>
        <authorList>
            <consortium name="DOE Joint Genome Institute"/>
            <consortium name="Mycorrhizal Genomics Consortium"/>
            <person name="Kohler A."/>
            <person name="Kuo A."/>
            <person name="Nagy L.G."/>
            <person name="Floudas D."/>
            <person name="Copeland A."/>
            <person name="Barry K.W."/>
            <person name="Cichocki N."/>
            <person name="Veneault-Fourrey C."/>
            <person name="LaButti K."/>
            <person name="Lindquist E.A."/>
            <person name="Lipzen A."/>
            <person name="Lundell T."/>
            <person name="Morin E."/>
            <person name="Murat C."/>
            <person name="Riley R."/>
            <person name="Ohm R."/>
            <person name="Sun H."/>
            <person name="Tunlid A."/>
            <person name="Henrissat B."/>
            <person name="Grigoriev I.V."/>
            <person name="Hibbett D.S."/>
            <person name="Martin F."/>
        </authorList>
    </citation>
    <scope>NUCLEOTIDE SEQUENCE [LARGE SCALE GENOMIC DNA]</scope>
    <source>
        <strain evidence="2">FD-334 SS-4</strain>
    </source>
</reference>
<name>A0A0D2NRT3_HYPSF</name>
<organism evidence="1 2">
    <name type="scientific">Hypholoma sublateritium (strain FD-334 SS-4)</name>
    <dbReference type="NCBI Taxonomy" id="945553"/>
    <lineage>
        <taxon>Eukaryota</taxon>
        <taxon>Fungi</taxon>
        <taxon>Dikarya</taxon>
        <taxon>Basidiomycota</taxon>
        <taxon>Agaricomycotina</taxon>
        <taxon>Agaricomycetes</taxon>
        <taxon>Agaricomycetidae</taxon>
        <taxon>Agaricales</taxon>
        <taxon>Agaricineae</taxon>
        <taxon>Strophariaceae</taxon>
        <taxon>Hypholoma</taxon>
    </lineage>
</organism>
<evidence type="ECO:0000313" key="2">
    <source>
        <dbReference type="Proteomes" id="UP000054270"/>
    </source>
</evidence>
<dbReference type="EMBL" id="KN817557">
    <property type="protein sequence ID" value="KJA21499.1"/>
    <property type="molecule type" value="Genomic_DNA"/>
</dbReference>
<proteinExistence type="predicted"/>
<dbReference type="AlphaFoldDB" id="A0A0D2NRT3"/>
<evidence type="ECO:0000313" key="1">
    <source>
        <dbReference type="EMBL" id="KJA21499.1"/>
    </source>
</evidence>
<sequence length="334" mass="36813">MRSCRMALDLPMLSSVHGDENIPLHVRNVTGIDLKNALTAREFFAFFGSPMSPITLLTYVQRTRSTHGVRKEELSPEAHAGKGNYVMQGVSERLFMAAATCLTTGSVQDAVVPAVIPFIEERIKDQDGHHHESVITTYGSTLKPLIWLTFSTLPHRHEALPRALSAFHPSQNKCSRRRGISRAKGPADWPHFVRANSVKLLKLARPRAKGRWGQEVQAARLQLMIAPFLMLYMPSLITPPTPVWHLAVTAGERTGTAAAGLRLAPDALILTQGAMTRGLAIDFTIDADRQRRETAITVRTLFMRFATATGDGIATRAIAKAEEALDALSPERLR</sequence>
<gene>
    <name evidence="1" type="ORF">HYPSUDRAFT_202858</name>
</gene>
<protein>
    <submittedName>
        <fullName evidence="1">Uncharacterized protein</fullName>
    </submittedName>
</protein>
<accession>A0A0D2NRT3</accession>
<keyword evidence="2" id="KW-1185">Reference proteome</keyword>
<dbReference type="Proteomes" id="UP000054270">
    <property type="component" value="Unassembled WGS sequence"/>
</dbReference>